<dbReference type="EMBL" id="AZDK01000004">
    <property type="protein sequence ID" value="KRK60418.1"/>
    <property type="molecule type" value="Genomic_DNA"/>
</dbReference>
<evidence type="ECO:0000313" key="8">
    <source>
        <dbReference type="Proteomes" id="UP000003675"/>
    </source>
</evidence>
<comment type="similarity">
    <text evidence="1">Belongs to the 'phage' integrase family.</text>
</comment>
<keyword evidence="9" id="KW-1185">Reference proteome</keyword>
<protein>
    <submittedName>
        <fullName evidence="6 7">Phage integrase</fullName>
    </submittedName>
</protein>
<dbReference type="GO" id="GO:0006310">
    <property type="term" value="P:DNA recombination"/>
    <property type="evidence" value="ECO:0007669"/>
    <property type="project" value="UniProtKB-KW"/>
</dbReference>
<name>C8P903_9LACO</name>
<evidence type="ECO:0000259" key="5">
    <source>
        <dbReference type="PROSITE" id="PS51898"/>
    </source>
</evidence>
<dbReference type="Proteomes" id="UP000003675">
    <property type="component" value="Unassembled WGS sequence"/>
</dbReference>
<evidence type="ECO:0000256" key="3">
    <source>
        <dbReference type="ARBA" id="ARBA00023125"/>
    </source>
</evidence>
<dbReference type="Pfam" id="PF14659">
    <property type="entry name" value="Phage_int_SAM_3"/>
    <property type="match status" value="1"/>
</dbReference>
<dbReference type="GO" id="GO:0003677">
    <property type="term" value="F:DNA binding"/>
    <property type="evidence" value="ECO:0007669"/>
    <property type="project" value="UniProtKB-KW"/>
</dbReference>
<dbReference type="EMBL" id="ACLL01000051">
    <property type="protein sequence ID" value="EEW53074.1"/>
    <property type="molecule type" value="Genomic_DNA"/>
</dbReference>
<dbReference type="AlphaFoldDB" id="C8P903"/>
<dbReference type="InterPro" id="IPR050090">
    <property type="entry name" value="Tyrosine_recombinase_XerCD"/>
</dbReference>
<keyword evidence="2" id="KW-0229">DNA integration</keyword>
<dbReference type="PATRIC" id="fig|525309.8.peg.1512"/>
<feature type="domain" description="Tyr recombinase" evidence="5">
    <location>
        <begin position="111"/>
        <end position="299"/>
    </location>
</feature>
<dbReference type="Gene3D" id="1.10.150.130">
    <property type="match status" value="1"/>
</dbReference>
<dbReference type="InterPro" id="IPR013762">
    <property type="entry name" value="Integrase-like_cat_sf"/>
</dbReference>
<dbReference type="InterPro" id="IPR010998">
    <property type="entry name" value="Integrase_recombinase_N"/>
</dbReference>
<dbReference type="InterPro" id="IPR002104">
    <property type="entry name" value="Integrase_catalytic"/>
</dbReference>
<reference evidence="6 8" key="1">
    <citation type="submission" date="2009-09" db="EMBL/GenBank/DDBJ databases">
        <authorList>
            <person name="Qin X."/>
            <person name="Bachman B."/>
            <person name="Battles P."/>
            <person name="Bell A."/>
            <person name="Bess C."/>
            <person name="Bickham C."/>
            <person name="Chaboub L."/>
            <person name="Chen D."/>
            <person name="Coyle M."/>
            <person name="Deiros D.R."/>
            <person name="Dinh H."/>
            <person name="Forbes L."/>
            <person name="Fowler G."/>
            <person name="Francisco L."/>
            <person name="Fu Q."/>
            <person name="Gubbala S."/>
            <person name="Hale W."/>
            <person name="Han Y."/>
            <person name="Hemphill L."/>
            <person name="Highlander S.K."/>
            <person name="Hirani K."/>
            <person name="Hogues M."/>
            <person name="Jackson L."/>
            <person name="Jakkamsetti A."/>
            <person name="Javaid M."/>
            <person name="Jiang H."/>
            <person name="Korchina V."/>
            <person name="Kovar C."/>
            <person name="Lara F."/>
            <person name="Lee S."/>
            <person name="Mata R."/>
            <person name="Mathew T."/>
            <person name="Moen C."/>
            <person name="Morales K."/>
            <person name="Munidasa M."/>
            <person name="Nazareth L."/>
            <person name="Ngo R."/>
            <person name="Nguyen L."/>
            <person name="Okwuonu G."/>
            <person name="Ongeri F."/>
            <person name="Patil S."/>
            <person name="Petrosino J."/>
            <person name="Pham C."/>
            <person name="Pham P."/>
            <person name="Pu L.-L."/>
            <person name="Puazo M."/>
            <person name="Raj R."/>
            <person name="Reid J."/>
            <person name="Rouhana J."/>
            <person name="Saada N."/>
            <person name="Shang Y."/>
            <person name="Simmons D."/>
            <person name="Thornton R."/>
            <person name="Warren J."/>
            <person name="Weissenberger G."/>
            <person name="Zhang J."/>
            <person name="Zhang L."/>
            <person name="Zhou C."/>
            <person name="Zhu D."/>
            <person name="Muzny D."/>
            <person name="Worley K."/>
            <person name="Gibbs R."/>
        </authorList>
    </citation>
    <scope>NUCLEOTIDE SEQUENCE [LARGE SCALE GENOMIC DNA]</scope>
    <source>
        <strain evidence="6 8">DSM 16041</strain>
    </source>
</reference>
<comment type="caution">
    <text evidence="6">The sequence shown here is derived from an EMBL/GenBank/DDBJ whole genome shotgun (WGS) entry which is preliminary data.</text>
</comment>
<keyword evidence="4" id="KW-0233">DNA recombination</keyword>
<evidence type="ECO:0000313" key="6">
    <source>
        <dbReference type="EMBL" id="EEW53074.1"/>
    </source>
</evidence>
<dbReference type="CDD" id="cd01189">
    <property type="entry name" value="INT_ICEBs1_C_like"/>
    <property type="match status" value="1"/>
</dbReference>
<dbReference type="SUPFAM" id="SSF56349">
    <property type="entry name" value="DNA breaking-rejoining enzymes"/>
    <property type="match status" value="1"/>
</dbReference>
<dbReference type="eggNOG" id="COG0582">
    <property type="taxonomic scope" value="Bacteria"/>
</dbReference>
<accession>C8P903</accession>
<evidence type="ECO:0000313" key="7">
    <source>
        <dbReference type="EMBL" id="KRK60418.1"/>
    </source>
</evidence>
<dbReference type="Proteomes" id="UP000051883">
    <property type="component" value="Unassembled WGS sequence"/>
</dbReference>
<dbReference type="OrthoDB" id="9803188at2"/>
<dbReference type="HOGENOM" id="CLU_027562_17_6_9"/>
<keyword evidence="3" id="KW-0238">DNA-binding</keyword>
<evidence type="ECO:0000313" key="9">
    <source>
        <dbReference type="Proteomes" id="UP000051883"/>
    </source>
</evidence>
<dbReference type="InterPro" id="IPR011010">
    <property type="entry name" value="DNA_brk_join_enz"/>
</dbReference>
<organism evidence="6 8">
    <name type="scientific">Limosilactobacillus antri DSM 16041</name>
    <dbReference type="NCBI Taxonomy" id="525309"/>
    <lineage>
        <taxon>Bacteria</taxon>
        <taxon>Bacillati</taxon>
        <taxon>Bacillota</taxon>
        <taxon>Bacilli</taxon>
        <taxon>Lactobacillales</taxon>
        <taxon>Lactobacillaceae</taxon>
        <taxon>Limosilactobacillus</taxon>
    </lineage>
</organism>
<sequence length="308" mass="35852">MVTKETLFSDYFDNWIATYKLNEVRTVTLEKYYLANEVVKNEWPNIKIGDITRRRYQMLINKFGKDHGKDTVAWLVHTLNQPFRDLNYEGLFDRDPTYRIKVVTTKPVVTKRRKYLEVSEMKKLDEFCRKDDGTYTNFIDVLLRTGLRFAEGLGVTMNDIDFDKHTISINKTWDYKADSGFQPTKNASSVRTIEVDDYTLRCFKRNAEGIKNDEPIFRGAGIRYNSTVNDVLKKIQSKYLHLSGLPITVHGLRHTHASFLIANRVSIQSVASRLGHADTITTQETYIHLLEQQRREDNKIIMKGLAQL</sequence>
<evidence type="ECO:0000256" key="2">
    <source>
        <dbReference type="ARBA" id="ARBA00022908"/>
    </source>
</evidence>
<reference evidence="7 9" key="2">
    <citation type="journal article" date="2015" name="Genome Announc.">
        <title>Expanding the biotechnology potential of lactobacilli through comparative genomics of 213 strains and associated genera.</title>
        <authorList>
            <person name="Sun Z."/>
            <person name="Harris H.M."/>
            <person name="McCann A."/>
            <person name="Guo C."/>
            <person name="Argimon S."/>
            <person name="Zhang W."/>
            <person name="Yang X."/>
            <person name="Jeffery I.B."/>
            <person name="Cooney J.C."/>
            <person name="Kagawa T.F."/>
            <person name="Liu W."/>
            <person name="Song Y."/>
            <person name="Salvetti E."/>
            <person name="Wrobel A."/>
            <person name="Rasinkangas P."/>
            <person name="Parkhill J."/>
            <person name="Rea M.C."/>
            <person name="O'Sullivan O."/>
            <person name="Ritari J."/>
            <person name="Douillard F.P."/>
            <person name="Paul Ross R."/>
            <person name="Yang R."/>
            <person name="Briner A.E."/>
            <person name="Felis G.E."/>
            <person name="de Vos W.M."/>
            <person name="Barrangou R."/>
            <person name="Klaenhammer T.R."/>
            <person name="Caufield P.W."/>
            <person name="Cui Y."/>
            <person name="Zhang H."/>
            <person name="O'Toole P.W."/>
        </authorList>
    </citation>
    <scope>NUCLEOTIDE SEQUENCE [LARGE SCALE GENOMIC DNA]</scope>
    <source>
        <strain evidence="7 9">DSM 16041</strain>
    </source>
</reference>
<evidence type="ECO:0000256" key="1">
    <source>
        <dbReference type="ARBA" id="ARBA00008857"/>
    </source>
</evidence>
<dbReference type="Pfam" id="PF00589">
    <property type="entry name" value="Phage_integrase"/>
    <property type="match status" value="1"/>
</dbReference>
<dbReference type="PROSITE" id="PS51898">
    <property type="entry name" value="TYR_RECOMBINASE"/>
    <property type="match status" value="1"/>
</dbReference>
<dbReference type="STRING" id="525309.HMPREF0494_1797"/>
<gene>
    <name evidence="6" type="primary">xerC</name>
    <name evidence="7" type="ORF">FC31_GL001484</name>
    <name evidence="6" type="ORF">HMPREF0494_1797</name>
</gene>
<dbReference type="InterPro" id="IPR004107">
    <property type="entry name" value="Integrase_SAM-like_N"/>
</dbReference>
<dbReference type="PANTHER" id="PTHR30349:SF64">
    <property type="entry name" value="PROPHAGE INTEGRASE INTD-RELATED"/>
    <property type="match status" value="1"/>
</dbReference>
<evidence type="ECO:0000256" key="4">
    <source>
        <dbReference type="ARBA" id="ARBA00023172"/>
    </source>
</evidence>
<proteinExistence type="inferred from homology"/>
<dbReference type="GO" id="GO:0015074">
    <property type="term" value="P:DNA integration"/>
    <property type="evidence" value="ECO:0007669"/>
    <property type="project" value="InterPro"/>
</dbReference>
<dbReference type="RefSeq" id="WP_007123343.1">
    <property type="nucleotide sequence ID" value="NZ_AZDK01000004.1"/>
</dbReference>
<dbReference type="PANTHER" id="PTHR30349">
    <property type="entry name" value="PHAGE INTEGRASE-RELATED"/>
    <property type="match status" value="1"/>
</dbReference>
<dbReference type="Gene3D" id="1.10.443.10">
    <property type="entry name" value="Intergrase catalytic core"/>
    <property type="match status" value="1"/>
</dbReference>